<dbReference type="STRING" id="5786.F0ZLQ0"/>
<feature type="signal peptide" evidence="5">
    <location>
        <begin position="1"/>
        <end position="19"/>
    </location>
</feature>
<dbReference type="GO" id="GO:0032259">
    <property type="term" value="P:methylation"/>
    <property type="evidence" value="ECO:0007669"/>
    <property type="project" value="UniProtKB-KW"/>
</dbReference>
<dbReference type="GeneID" id="10501764"/>
<name>F0ZLQ0_DICPU</name>
<dbReference type="Gene3D" id="3.90.1420.10">
    <property type="entry name" value="Rubisco LSMT, substrate-binding domain"/>
    <property type="match status" value="1"/>
</dbReference>
<dbReference type="Pfam" id="PF00856">
    <property type="entry name" value="SET"/>
    <property type="match status" value="1"/>
</dbReference>
<dbReference type="VEuPathDB" id="AmoebaDB:DICPUDRAFT_152566"/>
<keyword evidence="8" id="KW-1185">Reference proteome</keyword>
<dbReference type="OMA" id="VESNINC"/>
<sequence length="463" mass="53968">MKIIYLLVVLLYFMVIISSNNNAVFSKEIKNKIKEINKLNLWATPFVKKGNVYSIRKTEEVKGKEYLTGVNDEEQLYSMFAGEKKIKKGNELLKVKWTSTLSIDTVNVEQTELFDKLMELQLAEEDILTVGLLVYRYCLEDEPYDLKAWVSSLPEHYNSAIFYTDEELNYLKGSPAFVQIMIERQSAKELFEKLASTVFKEDLITKNCKNELNWERFSWAYATVSARRIYVPNPESNKPSATIAPYLDFFRRSNEPNANIEYDEELGTVDVRTIANINPKEEIFVNFDHHYCNSELLSDNGYIIKEINSQSCVNVLIEELFDSINQNDPKKQEKMILINNFFEEEGVKMLRISLDSLTEDLLKVSKYIAYKQESVVEYLIRLVELKQSHYLTTIEQDKEFIKTPEYTQLKIKEKLAFDLAFQEKQILSGVKHNLKNNIESSNTEAQPNNQNNEKEPKKVKDEL</sequence>
<dbReference type="EMBL" id="GL871070">
    <property type="protein sequence ID" value="EGC35153.1"/>
    <property type="molecule type" value="Genomic_DNA"/>
</dbReference>
<dbReference type="Proteomes" id="UP000001064">
    <property type="component" value="Unassembled WGS sequence"/>
</dbReference>
<dbReference type="InterPro" id="IPR046341">
    <property type="entry name" value="SET_dom_sf"/>
</dbReference>
<gene>
    <name evidence="7" type="ORF">DICPUDRAFT_152566</name>
</gene>
<keyword evidence="2" id="KW-0808">Transferase</keyword>
<evidence type="ECO:0000313" key="7">
    <source>
        <dbReference type="EMBL" id="EGC35153.1"/>
    </source>
</evidence>
<dbReference type="InParanoid" id="F0ZLQ0"/>
<reference evidence="8" key="1">
    <citation type="journal article" date="2011" name="Genome Biol.">
        <title>Comparative genomics of the social amoebae Dictyostelium discoideum and Dictyostelium purpureum.</title>
        <authorList>
            <consortium name="US DOE Joint Genome Institute (JGI-PGF)"/>
            <person name="Sucgang R."/>
            <person name="Kuo A."/>
            <person name="Tian X."/>
            <person name="Salerno W."/>
            <person name="Parikh A."/>
            <person name="Feasley C.L."/>
            <person name="Dalin E."/>
            <person name="Tu H."/>
            <person name="Huang E."/>
            <person name="Barry K."/>
            <person name="Lindquist E."/>
            <person name="Shapiro H."/>
            <person name="Bruce D."/>
            <person name="Schmutz J."/>
            <person name="Salamov A."/>
            <person name="Fey P."/>
            <person name="Gaudet P."/>
            <person name="Anjard C."/>
            <person name="Babu M.M."/>
            <person name="Basu S."/>
            <person name="Bushmanova Y."/>
            <person name="van der Wel H."/>
            <person name="Katoh-Kurasawa M."/>
            <person name="Dinh C."/>
            <person name="Coutinho P.M."/>
            <person name="Saito T."/>
            <person name="Elias M."/>
            <person name="Schaap P."/>
            <person name="Kay R.R."/>
            <person name="Henrissat B."/>
            <person name="Eichinger L."/>
            <person name="Rivero F."/>
            <person name="Putnam N.H."/>
            <person name="West C.M."/>
            <person name="Loomis W.F."/>
            <person name="Chisholm R.L."/>
            <person name="Shaulsky G."/>
            <person name="Strassmann J.E."/>
            <person name="Queller D.C."/>
            <person name="Kuspa A."/>
            <person name="Grigoriev I.V."/>
        </authorList>
    </citation>
    <scope>NUCLEOTIDE SEQUENCE [LARGE SCALE GENOMIC DNA]</scope>
    <source>
        <strain evidence="8">QSDP1</strain>
    </source>
</reference>
<dbReference type="GO" id="GO:0016279">
    <property type="term" value="F:protein-lysine N-methyltransferase activity"/>
    <property type="evidence" value="ECO:0000318"/>
    <property type="project" value="GO_Central"/>
</dbReference>
<dbReference type="eggNOG" id="KOG1337">
    <property type="taxonomic scope" value="Eukaryota"/>
</dbReference>
<dbReference type="KEGG" id="dpp:DICPUDRAFT_152566"/>
<protein>
    <recommendedName>
        <fullName evidence="6">SET domain-containing protein</fullName>
    </recommendedName>
</protein>
<feature type="chain" id="PRO_5003265217" description="SET domain-containing protein" evidence="5">
    <location>
        <begin position="20"/>
        <end position="463"/>
    </location>
</feature>
<dbReference type="PANTHER" id="PTHR13271:SF148">
    <property type="entry name" value="SET DOMAIN-CONTAINING PROTEIN"/>
    <property type="match status" value="1"/>
</dbReference>
<proteinExistence type="predicted"/>
<keyword evidence="3" id="KW-0949">S-adenosyl-L-methionine</keyword>
<evidence type="ECO:0000256" key="1">
    <source>
        <dbReference type="ARBA" id="ARBA00022603"/>
    </source>
</evidence>
<feature type="compositionally biased region" description="Basic and acidic residues" evidence="4">
    <location>
        <begin position="452"/>
        <end position="463"/>
    </location>
</feature>
<feature type="region of interest" description="Disordered" evidence="4">
    <location>
        <begin position="440"/>
        <end position="463"/>
    </location>
</feature>
<evidence type="ECO:0000256" key="4">
    <source>
        <dbReference type="SAM" id="MobiDB-lite"/>
    </source>
</evidence>
<evidence type="ECO:0000256" key="2">
    <source>
        <dbReference type="ARBA" id="ARBA00022679"/>
    </source>
</evidence>
<dbReference type="SUPFAM" id="SSF81822">
    <property type="entry name" value="RuBisCo LSMT C-terminal, substrate-binding domain"/>
    <property type="match status" value="1"/>
</dbReference>
<dbReference type="PANTHER" id="PTHR13271">
    <property type="entry name" value="UNCHARACTERIZED PUTATIVE METHYLTRANSFERASE"/>
    <property type="match status" value="1"/>
</dbReference>
<dbReference type="Gene3D" id="3.90.1410.10">
    <property type="entry name" value="set domain protein methyltransferase, domain 1"/>
    <property type="match status" value="1"/>
</dbReference>
<evidence type="ECO:0000256" key="5">
    <source>
        <dbReference type="SAM" id="SignalP"/>
    </source>
</evidence>
<feature type="domain" description="SET" evidence="6">
    <location>
        <begin position="51"/>
        <end position="288"/>
    </location>
</feature>
<organism evidence="7 8">
    <name type="scientific">Dictyostelium purpureum</name>
    <name type="common">Slime mold</name>
    <dbReference type="NCBI Taxonomy" id="5786"/>
    <lineage>
        <taxon>Eukaryota</taxon>
        <taxon>Amoebozoa</taxon>
        <taxon>Evosea</taxon>
        <taxon>Eumycetozoa</taxon>
        <taxon>Dictyostelia</taxon>
        <taxon>Dictyosteliales</taxon>
        <taxon>Dictyosteliaceae</taxon>
        <taxon>Dictyostelium</taxon>
    </lineage>
</organism>
<dbReference type="InterPro" id="IPR015353">
    <property type="entry name" value="Rubisco_LSMT_subst-bd"/>
</dbReference>
<evidence type="ECO:0000256" key="3">
    <source>
        <dbReference type="ARBA" id="ARBA00022691"/>
    </source>
</evidence>
<evidence type="ECO:0000313" key="8">
    <source>
        <dbReference type="Proteomes" id="UP000001064"/>
    </source>
</evidence>
<dbReference type="AlphaFoldDB" id="F0ZLQ0"/>
<dbReference type="InterPro" id="IPR001214">
    <property type="entry name" value="SET_dom"/>
</dbReference>
<dbReference type="FunFam" id="3.90.1410.10:FF:000057">
    <property type="entry name" value="Uncharacterized protein"/>
    <property type="match status" value="1"/>
</dbReference>
<keyword evidence="5" id="KW-0732">Signal</keyword>
<dbReference type="OrthoDB" id="42889at2759"/>
<dbReference type="CDD" id="cd10527">
    <property type="entry name" value="SET_LSMT"/>
    <property type="match status" value="1"/>
</dbReference>
<evidence type="ECO:0000259" key="6">
    <source>
        <dbReference type="PROSITE" id="PS50280"/>
    </source>
</evidence>
<dbReference type="RefSeq" id="XP_003288346.1">
    <property type="nucleotide sequence ID" value="XM_003288298.1"/>
</dbReference>
<dbReference type="PROSITE" id="PS50280">
    <property type="entry name" value="SET"/>
    <property type="match status" value="1"/>
</dbReference>
<dbReference type="InterPro" id="IPR050600">
    <property type="entry name" value="SETD3_SETD6_MTase"/>
</dbReference>
<keyword evidence="1" id="KW-0489">Methyltransferase</keyword>
<dbReference type="SUPFAM" id="SSF82199">
    <property type="entry name" value="SET domain"/>
    <property type="match status" value="1"/>
</dbReference>
<accession>F0ZLQ0</accession>
<dbReference type="InterPro" id="IPR036464">
    <property type="entry name" value="Rubisco_LSMT_subst-bd_sf"/>
</dbReference>
<dbReference type="Pfam" id="PF09273">
    <property type="entry name" value="Rubis-subs-bind"/>
    <property type="match status" value="1"/>
</dbReference>